<gene>
    <name evidence="1" type="ORF">FWK35_00002132</name>
</gene>
<keyword evidence="2" id="KW-1185">Reference proteome</keyword>
<dbReference type="EMBL" id="VUJU01000611">
    <property type="protein sequence ID" value="KAF0769341.1"/>
    <property type="molecule type" value="Genomic_DNA"/>
</dbReference>
<dbReference type="AlphaFoldDB" id="A0A6G0ZEG0"/>
<name>A0A6G0ZEG0_APHCR</name>
<comment type="caution">
    <text evidence="1">The sequence shown here is derived from an EMBL/GenBank/DDBJ whole genome shotgun (WGS) entry which is preliminary data.</text>
</comment>
<sequence length="305" mass="35374">MEFNIINTTKNRENLVSGNISWRCVKKDCSAYVKTNCSKSTLIEIKDIHNHEPNTIEDLNFKLTGKNLYTVNDGKCCLPFSVDLAYDWAPSTAIAQISDLQVLTNKNGFYLPLIIPFLLSKSFDCYLAMWNFICELCINENQQPFNLIRVSMHLDFDIAAHQVFGNVFKNSTIKACRFHLEFSYYILYNYIIIGCKFPPSIWAEPLSEAPRTTNCAESFHKHFNAQFYSPHPLITNFIENLKLIQVETNLKIKEVNKGTVKPKRNGEKERIEFACTTWTEYQIKNITRVQYLKKIAYTFRGIDLL</sequence>
<dbReference type="OrthoDB" id="6585925at2759"/>
<evidence type="ECO:0000313" key="1">
    <source>
        <dbReference type="EMBL" id="KAF0769341.1"/>
    </source>
</evidence>
<organism evidence="1 2">
    <name type="scientific">Aphis craccivora</name>
    <name type="common">Cowpea aphid</name>
    <dbReference type="NCBI Taxonomy" id="307492"/>
    <lineage>
        <taxon>Eukaryota</taxon>
        <taxon>Metazoa</taxon>
        <taxon>Ecdysozoa</taxon>
        <taxon>Arthropoda</taxon>
        <taxon>Hexapoda</taxon>
        <taxon>Insecta</taxon>
        <taxon>Pterygota</taxon>
        <taxon>Neoptera</taxon>
        <taxon>Paraneoptera</taxon>
        <taxon>Hemiptera</taxon>
        <taxon>Sternorrhyncha</taxon>
        <taxon>Aphidomorpha</taxon>
        <taxon>Aphidoidea</taxon>
        <taxon>Aphididae</taxon>
        <taxon>Aphidini</taxon>
        <taxon>Aphis</taxon>
        <taxon>Aphis</taxon>
    </lineage>
</organism>
<dbReference type="Gene3D" id="2.20.25.240">
    <property type="match status" value="1"/>
</dbReference>
<proteinExistence type="predicted"/>
<dbReference type="Proteomes" id="UP000478052">
    <property type="component" value="Unassembled WGS sequence"/>
</dbReference>
<protein>
    <recommendedName>
        <fullName evidence="3">MULE domain-containing protein</fullName>
    </recommendedName>
</protein>
<reference evidence="1 2" key="1">
    <citation type="submission" date="2019-08" db="EMBL/GenBank/DDBJ databases">
        <title>Whole genome of Aphis craccivora.</title>
        <authorList>
            <person name="Voronova N.V."/>
            <person name="Shulinski R.S."/>
            <person name="Bandarenka Y.V."/>
            <person name="Zhorov D.G."/>
            <person name="Warner D."/>
        </authorList>
    </citation>
    <scope>NUCLEOTIDE SEQUENCE [LARGE SCALE GENOMIC DNA]</scope>
    <source>
        <strain evidence="1">180601</strain>
        <tissue evidence="1">Whole Body</tissue>
    </source>
</reference>
<evidence type="ECO:0000313" key="2">
    <source>
        <dbReference type="Proteomes" id="UP000478052"/>
    </source>
</evidence>
<evidence type="ECO:0008006" key="3">
    <source>
        <dbReference type="Google" id="ProtNLM"/>
    </source>
</evidence>
<accession>A0A6G0ZEG0</accession>